<dbReference type="Pfam" id="PF22931">
    <property type="entry name" value="SAM_TNK"/>
    <property type="match status" value="1"/>
</dbReference>
<dbReference type="CDD" id="cd14328">
    <property type="entry name" value="UBA_TNK1"/>
    <property type="match status" value="1"/>
</dbReference>
<dbReference type="Pfam" id="PF07714">
    <property type="entry name" value="PK_Tyr_Ser-Thr"/>
    <property type="match status" value="1"/>
</dbReference>
<protein>
    <recommendedName>
        <fullName evidence="2">non-specific protein-tyrosine kinase</fullName>
        <ecNumber evidence="2">2.7.10.2</ecNumber>
    </recommendedName>
</protein>
<gene>
    <name evidence="13" type="ORF">MAR_004490</name>
</gene>
<dbReference type="CDD" id="cd09539">
    <property type="entry name" value="SAM_TNK-like"/>
    <property type="match status" value="1"/>
</dbReference>
<dbReference type="InterPro" id="IPR008266">
    <property type="entry name" value="Tyr_kinase_AS"/>
</dbReference>
<comment type="catalytic activity">
    <reaction evidence="10">
        <text>L-threonyl-[protein] + ATP = O-phospho-L-threonyl-[protein] + ADP + H(+)</text>
        <dbReference type="Rhea" id="RHEA:46608"/>
        <dbReference type="Rhea" id="RHEA-COMP:11060"/>
        <dbReference type="Rhea" id="RHEA-COMP:11605"/>
        <dbReference type="ChEBI" id="CHEBI:15378"/>
        <dbReference type="ChEBI" id="CHEBI:30013"/>
        <dbReference type="ChEBI" id="CHEBI:30616"/>
        <dbReference type="ChEBI" id="CHEBI:61977"/>
        <dbReference type="ChEBI" id="CHEBI:456216"/>
        <dbReference type="EC" id="2.7.11.1"/>
    </reaction>
</comment>
<organism evidence="13 14">
    <name type="scientific">Mya arenaria</name>
    <name type="common">Soft-shell clam</name>
    <dbReference type="NCBI Taxonomy" id="6604"/>
    <lineage>
        <taxon>Eukaryota</taxon>
        <taxon>Metazoa</taxon>
        <taxon>Spiralia</taxon>
        <taxon>Lophotrochozoa</taxon>
        <taxon>Mollusca</taxon>
        <taxon>Bivalvia</taxon>
        <taxon>Autobranchia</taxon>
        <taxon>Heteroconchia</taxon>
        <taxon>Euheterodonta</taxon>
        <taxon>Imparidentia</taxon>
        <taxon>Neoheterodontei</taxon>
        <taxon>Myida</taxon>
        <taxon>Myoidea</taxon>
        <taxon>Myidae</taxon>
        <taxon>Mya</taxon>
    </lineage>
</organism>
<evidence type="ECO:0000256" key="9">
    <source>
        <dbReference type="ARBA" id="ARBA00023137"/>
    </source>
</evidence>
<evidence type="ECO:0000256" key="10">
    <source>
        <dbReference type="ARBA" id="ARBA00047899"/>
    </source>
</evidence>
<dbReference type="InterPro" id="IPR011009">
    <property type="entry name" value="Kinase-like_dom_sf"/>
</dbReference>
<evidence type="ECO:0000313" key="13">
    <source>
        <dbReference type="EMBL" id="WAR14385.1"/>
    </source>
</evidence>
<feature type="compositionally biased region" description="Basic and acidic residues" evidence="11">
    <location>
        <begin position="905"/>
        <end position="924"/>
    </location>
</feature>
<dbReference type="EC" id="2.7.10.2" evidence="2"/>
<evidence type="ECO:0000256" key="2">
    <source>
        <dbReference type="ARBA" id="ARBA00011903"/>
    </source>
</evidence>
<dbReference type="PANTHER" id="PTHR24418">
    <property type="entry name" value="TYROSINE-PROTEIN KINASE"/>
    <property type="match status" value="1"/>
</dbReference>
<dbReference type="EMBL" id="CP111020">
    <property type="protein sequence ID" value="WAR14385.1"/>
    <property type="molecule type" value="Genomic_DNA"/>
</dbReference>
<feature type="compositionally biased region" description="Polar residues" evidence="11">
    <location>
        <begin position="933"/>
        <end position="943"/>
    </location>
</feature>
<feature type="region of interest" description="Disordered" evidence="11">
    <location>
        <begin position="333"/>
        <end position="382"/>
    </location>
</feature>
<dbReference type="InterPro" id="IPR000719">
    <property type="entry name" value="Prot_kinase_dom"/>
</dbReference>
<keyword evidence="3" id="KW-0728">SH3 domain</keyword>
<evidence type="ECO:0000256" key="6">
    <source>
        <dbReference type="ARBA" id="ARBA00022741"/>
    </source>
</evidence>
<feature type="region of interest" description="Disordered" evidence="11">
    <location>
        <begin position="905"/>
        <end position="971"/>
    </location>
</feature>
<evidence type="ECO:0000256" key="11">
    <source>
        <dbReference type="SAM" id="MobiDB-lite"/>
    </source>
</evidence>
<dbReference type="Gene3D" id="3.30.200.20">
    <property type="entry name" value="Phosphorylase Kinase, domain 1"/>
    <property type="match status" value="1"/>
</dbReference>
<comment type="subcellular location">
    <subcellularLocation>
        <location evidence="1">Cytoplasm</location>
    </subcellularLocation>
</comment>
<dbReference type="Gene3D" id="1.10.510.10">
    <property type="entry name" value="Transferase(Phosphotransferase) domain 1"/>
    <property type="match status" value="1"/>
</dbReference>
<dbReference type="InterPro" id="IPR055175">
    <property type="entry name" value="ACK/TNK-like_SAM"/>
</dbReference>
<keyword evidence="6" id="KW-0547">Nucleotide-binding</keyword>
<dbReference type="InterPro" id="IPR020635">
    <property type="entry name" value="Tyr_kinase_cat_dom"/>
</dbReference>
<dbReference type="Pfam" id="PF09027">
    <property type="entry name" value="GTPase_binding"/>
    <property type="match status" value="1"/>
</dbReference>
<reference evidence="13" key="1">
    <citation type="submission" date="2022-11" db="EMBL/GenBank/DDBJ databases">
        <title>Centuries of genome instability and evolution in soft-shell clam transmissible cancer (bioRxiv).</title>
        <authorList>
            <person name="Hart S.F.M."/>
            <person name="Yonemitsu M.A."/>
            <person name="Giersch R.M."/>
            <person name="Beal B.F."/>
            <person name="Arriagada G."/>
            <person name="Davis B.W."/>
            <person name="Ostrander E.A."/>
            <person name="Goff S.P."/>
            <person name="Metzger M.J."/>
        </authorList>
    </citation>
    <scope>NUCLEOTIDE SEQUENCE</scope>
    <source>
        <strain evidence="13">MELC-2E11</strain>
        <tissue evidence="13">Siphon/mantle</tissue>
    </source>
</reference>
<keyword evidence="4" id="KW-0963">Cytoplasm</keyword>
<evidence type="ECO:0000256" key="8">
    <source>
        <dbReference type="ARBA" id="ARBA00022840"/>
    </source>
</evidence>
<evidence type="ECO:0000256" key="4">
    <source>
        <dbReference type="ARBA" id="ARBA00022490"/>
    </source>
</evidence>
<evidence type="ECO:0000313" key="14">
    <source>
        <dbReference type="Proteomes" id="UP001164746"/>
    </source>
</evidence>
<feature type="region of interest" description="Disordered" evidence="11">
    <location>
        <begin position="494"/>
        <end position="604"/>
    </location>
</feature>
<evidence type="ECO:0000259" key="12">
    <source>
        <dbReference type="PROSITE" id="PS50011"/>
    </source>
</evidence>
<dbReference type="Proteomes" id="UP001164746">
    <property type="component" value="Chromosome 9"/>
</dbReference>
<dbReference type="InterPro" id="IPR050198">
    <property type="entry name" value="Non-receptor_tyrosine_kinases"/>
</dbReference>
<keyword evidence="9" id="KW-0829">Tyrosine-protein kinase</keyword>
<evidence type="ECO:0000256" key="7">
    <source>
        <dbReference type="ARBA" id="ARBA00022777"/>
    </source>
</evidence>
<keyword evidence="7" id="KW-0418">Kinase</keyword>
<keyword evidence="14" id="KW-1185">Reference proteome</keyword>
<dbReference type="SMART" id="SM00219">
    <property type="entry name" value="TyrKc"/>
    <property type="match status" value="1"/>
</dbReference>
<proteinExistence type="predicted"/>
<dbReference type="Gene3D" id="4.10.680.10">
    <property type="entry name" value="Cdc42-like binding domain"/>
    <property type="match status" value="1"/>
</dbReference>
<evidence type="ECO:0000256" key="1">
    <source>
        <dbReference type="ARBA" id="ARBA00004496"/>
    </source>
</evidence>
<dbReference type="PROSITE" id="PS50011">
    <property type="entry name" value="PROTEIN_KINASE_DOM"/>
    <property type="match status" value="1"/>
</dbReference>
<dbReference type="InterPro" id="IPR037085">
    <property type="entry name" value="Cdc42-bd-like_dom_sf"/>
</dbReference>
<feature type="compositionally biased region" description="Polar residues" evidence="11">
    <location>
        <begin position="958"/>
        <end position="967"/>
    </location>
</feature>
<dbReference type="SUPFAM" id="SSF56112">
    <property type="entry name" value="Protein kinase-like (PK-like)"/>
    <property type="match status" value="1"/>
</dbReference>
<name>A0ABY7EWZ5_MYAAR</name>
<accession>A0ABY7EWZ5</accession>
<feature type="domain" description="Protein kinase" evidence="12">
    <location>
        <begin position="43"/>
        <end position="315"/>
    </location>
</feature>
<feature type="compositionally biased region" description="Polar residues" evidence="11">
    <location>
        <begin position="521"/>
        <end position="538"/>
    </location>
</feature>
<dbReference type="InterPro" id="IPR001245">
    <property type="entry name" value="Ser-Thr/Tyr_kinase_cat_dom"/>
</dbReference>
<evidence type="ECO:0000256" key="5">
    <source>
        <dbReference type="ARBA" id="ARBA00022679"/>
    </source>
</evidence>
<keyword evidence="5" id="KW-0808">Transferase</keyword>
<dbReference type="InterPro" id="IPR015116">
    <property type="entry name" value="Cdc42-bd-like"/>
</dbReference>
<dbReference type="PROSITE" id="PS00109">
    <property type="entry name" value="PROTEIN_KINASE_TYR"/>
    <property type="match status" value="1"/>
</dbReference>
<evidence type="ECO:0000256" key="3">
    <source>
        <dbReference type="ARBA" id="ARBA00022443"/>
    </source>
</evidence>
<keyword evidence="8" id="KW-0067">ATP-binding</keyword>
<dbReference type="InterPro" id="IPR049587">
    <property type="entry name" value="TNK-like_SAM"/>
</dbReference>
<feature type="region of interest" description="Disordered" evidence="11">
    <location>
        <begin position="619"/>
        <end position="638"/>
    </location>
</feature>
<feature type="compositionally biased region" description="Polar residues" evidence="11">
    <location>
        <begin position="586"/>
        <end position="604"/>
    </location>
</feature>
<sequence>MDSGENSEWLYELLTEVQLDQFFTKLRDDLQVTRISHFDYVKEEDLQKIGMGKPAIRRLLDAVKRKKATLRKKGILDKILPKVPEKSSSKKPSSQTSSLLDQTLTCLIPEPSLFLYDKLGNGSFGEVNVMHNLDHENIIRLFGIVLSTPLMMVTELAPLGALLDYLRKEQERILVCQLCDYAIQVAKGMCYLESKRFIHRDLASRNVLLMSTDKVKIGDFGLMRALPSQEDHYTRQFSHASDAWMYAVTLWEMFTFGQEPWLGYNGSQILHKIDAEGERLSLPDLCPTEIYQLMLKCWALKPAERPSFLDIKEYLCERRLGGTDISKPLKNSFIHTGHGDPGGKSWGSPGEIDEVYLRNPMEPPDLHGKAPPPGSPETSLEKRKPFGYATSRQFNYHKFEDEPANDEPTFSRAAKSSQALEHLDLQRAELTSNQVERTLGKPSSSNEISSIFDSLLTGNSLQYGNLDLPQPLIRDSMVQQDPFEINPSYYAIQKQASKPTDLDVRRKQTPPARPKPIVYRRTTSIESQHSTDSWQSFSPPKCTGIKLPPEYRKRDNASPDTTSVHSAYSLPPQKVDNMDKPDSFHSAGNSPQKQPSTPTKSQSTKAVLEELFSKAKPSVASNKNLLKNNSVQPEKNIQQSKNVDKAFDWLNDALNNFQLKKAGKSDSDPVLGKQVPSPFYDQVPNETSSNNAMYTRSPHQQFSPGQYPVQYCEVPNERTGNGALAAGSIPRYDDVPQFDDPRDVKLPTVRKDSIYSPQSTTSTYSDWGDDFDSDIEELGQTVTGKEVNTPAPPPLPSRDYGAVSDFRAINASNNAAHNQVSMVSNLHEKEHKANIFPIVQDGKQLSHTHYFLIPAKGDERGEKATAAVRPFSIDGNQFMNAEQGRHDYQNVEELRVLPRELCHEASSRHSSSAEDLYHRQHSKDSSSSAGHSWNSQHSQNVDLNHSYPHENRKRHYSRTNSHQSESLEASIDSQRDKINALQQSVIGITDEECYAALCHCQGHVGKAIKHLKTEQLFRLGLAPRDHCYRLLEALKWNLELASSVMLDEYKSTKASRESAV</sequence>